<evidence type="ECO:0000256" key="2">
    <source>
        <dbReference type="ARBA" id="ARBA00022737"/>
    </source>
</evidence>
<evidence type="ECO:0000256" key="3">
    <source>
        <dbReference type="SAM" id="SignalP"/>
    </source>
</evidence>
<gene>
    <name evidence="6" type="ORF">CVLEPA_LOCUS4524</name>
</gene>
<evidence type="ECO:0000259" key="4">
    <source>
        <dbReference type="Pfam" id="PF00685"/>
    </source>
</evidence>
<keyword evidence="2" id="KW-0677">Repeat</keyword>
<feature type="domain" description="Sulfotransferase" evidence="4">
    <location>
        <begin position="335"/>
        <end position="452"/>
    </location>
</feature>
<keyword evidence="3" id="KW-0732">Signal</keyword>
<dbReference type="InterPro" id="IPR051589">
    <property type="entry name" value="Sialate-O-sulfotransferase"/>
</dbReference>
<reference evidence="6 7" key="1">
    <citation type="submission" date="2024-02" db="EMBL/GenBank/DDBJ databases">
        <authorList>
            <person name="Daric V."/>
            <person name="Darras S."/>
        </authorList>
    </citation>
    <scope>NUCLEOTIDE SEQUENCE [LARGE SCALE GENOMIC DNA]</scope>
</reference>
<evidence type="ECO:0008006" key="8">
    <source>
        <dbReference type="Google" id="ProtNLM"/>
    </source>
</evidence>
<feature type="signal peptide" evidence="3">
    <location>
        <begin position="1"/>
        <end position="21"/>
    </location>
</feature>
<dbReference type="EMBL" id="CAWYQH010000013">
    <property type="protein sequence ID" value="CAK8674870.1"/>
    <property type="molecule type" value="Genomic_DNA"/>
</dbReference>
<proteinExistence type="inferred from homology"/>
<evidence type="ECO:0000256" key="1">
    <source>
        <dbReference type="ARBA" id="ARBA00010236"/>
    </source>
</evidence>
<evidence type="ECO:0000313" key="7">
    <source>
        <dbReference type="Proteomes" id="UP001642483"/>
    </source>
</evidence>
<comment type="caution">
    <text evidence="6">The sequence shown here is derived from an EMBL/GenBank/DDBJ whole genome shotgun (WGS) entry which is preliminary data.</text>
</comment>
<dbReference type="Gene3D" id="3.40.50.300">
    <property type="entry name" value="P-loop containing nucleotide triphosphate hydrolases"/>
    <property type="match status" value="1"/>
</dbReference>
<feature type="domain" description="WSC" evidence="5">
    <location>
        <begin position="74"/>
        <end position="121"/>
    </location>
</feature>
<evidence type="ECO:0000313" key="6">
    <source>
        <dbReference type="EMBL" id="CAK8674870.1"/>
    </source>
</evidence>
<dbReference type="InterPro" id="IPR027417">
    <property type="entry name" value="P-loop_NTPase"/>
</dbReference>
<dbReference type="Proteomes" id="UP001642483">
    <property type="component" value="Unassembled WGS sequence"/>
</dbReference>
<dbReference type="PANTHER" id="PTHR45964">
    <property type="entry name" value="WSCD FAMILY MEMBER CG9164"/>
    <property type="match status" value="1"/>
</dbReference>
<accession>A0ABP0F5E5</accession>
<feature type="chain" id="PRO_5046061024" description="WSC domain-containing protein" evidence="3">
    <location>
        <begin position="22"/>
        <end position="486"/>
    </location>
</feature>
<protein>
    <recommendedName>
        <fullName evidence="8">WSC domain-containing protein</fullName>
    </recommendedName>
</protein>
<sequence length="486" mass="55498">MRLFPKGLLLISVLFLLSILAVFKKRTTSNSKVVTKAQSPDALQSEGTESFEIQIRCKVHRVGCLLPIDGFSLLKDQSKEPFTGVPDCIHHCSKNNFTYAATNEDKECLCGTSVSYKYIENDGNLLSASASKCKELKGAYVNRIVKKCNTEKLSSILEQHDMVGCFPTPSTWGDDSLTLGEDLSLPKCLLTCESKSFAYAILVGMKSCVCWNPILRLHNFGYPHQTSDLLPCHKTSNNFSALFRTYVQNVNCKSKRFLPTNFTPRVALLSFPGSGNTWLRHLLEIASGFYTGSIYQDEALYGEGYLGEYLPWDSGRTIAIKTHKPEYSDDRPFDKIIFLIRNPFDAIVAEFNRLHGGHTGLADQKDFEGKEWEKFVPYKVEKWSRTIYSYLNAPPSVYVVYYEDLLVDPIKQVKLMIKFIGIGITDFNQRLLCTEENLNGNWQRPPKDSVKDYYLPWMVELMNKYIRNARNLLKLKNFKDLPKYER</sequence>
<dbReference type="PANTHER" id="PTHR45964:SF9">
    <property type="entry name" value="SULFOTRANSFERASE"/>
    <property type="match status" value="1"/>
</dbReference>
<dbReference type="SUPFAM" id="SSF52540">
    <property type="entry name" value="P-loop containing nucleoside triphosphate hydrolases"/>
    <property type="match status" value="1"/>
</dbReference>
<name>A0ABP0F5E5_CLALP</name>
<dbReference type="Pfam" id="PF01822">
    <property type="entry name" value="WSC"/>
    <property type="match status" value="1"/>
</dbReference>
<dbReference type="InterPro" id="IPR000863">
    <property type="entry name" value="Sulfotransferase_dom"/>
</dbReference>
<organism evidence="6 7">
    <name type="scientific">Clavelina lepadiformis</name>
    <name type="common">Light-bulb sea squirt</name>
    <name type="synonym">Ascidia lepadiformis</name>
    <dbReference type="NCBI Taxonomy" id="159417"/>
    <lineage>
        <taxon>Eukaryota</taxon>
        <taxon>Metazoa</taxon>
        <taxon>Chordata</taxon>
        <taxon>Tunicata</taxon>
        <taxon>Ascidiacea</taxon>
        <taxon>Aplousobranchia</taxon>
        <taxon>Clavelinidae</taxon>
        <taxon>Clavelina</taxon>
    </lineage>
</organism>
<keyword evidence="7" id="KW-1185">Reference proteome</keyword>
<comment type="similarity">
    <text evidence="1">Belongs to the WSCD family.</text>
</comment>
<dbReference type="Pfam" id="PF00685">
    <property type="entry name" value="Sulfotransfer_1"/>
    <property type="match status" value="1"/>
</dbReference>
<evidence type="ECO:0000259" key="5">
    <source>
        <dbReference type="Pfam" id="PF01822"/>
    </source>
</evidence>
<dbReference type="InterPro" id="IPR002889">
    <property type="entry name" value="WSC_carb-bd"/>
</dbReference>